<accession>A0A061A835</accession>
<sequence length="406" mass="42668">MGVMARSAVSALLILLGCLLVPVSVLTVWVHDIVLDTDRYVATVAPLAKDPAIQDTAVEQVSKAVDIRHNSQEITADIASWLRAHGLPERAADTIEGLAPQLDSALDQAVRKVAAHIVRSEQFPAVWTGANRAAHTAVVSALTGKGGGPVGVEGHTVTLNVGAAVERVRQQLVDAGLPAVTGVPDIHQRLVLFHSDRLDTFRRSARLLDLAGNWLPVLTVTLGGTGVLLARRRRRALARAALGTALASLALALILVVGRRYYLDHVPTSVLSREAASVLFDTVVRFLRVTVLTVLVLGLVVALGAYLVGPGRLPSTVRGRAEILADGAACWGAAHGMRTGRAGTWTADHRRGLTTAALLVPVAVFALWNHPTVLTVLFLVLILLAALGVIALLAATGRTGAHGRGG</sequence>
<organism evidence="2">
    <name type="scientific">Streptomyces iranensis</name>
    <dbReference type="NCBI Taxonomy" id="576784"/>
    <lineage>
        <taxon>Bacteria</taxon>
        <taxon>Bacillati</taxon>
        <taxon>Actinomycetota</taxon>
        <taxon>Actinomycetes</taxon>
        <taxon>Kitasatosporales</taxon>
        <taxon>Streptomycetaceae</taxon>
        <taxon>Streptomyces</taxon>
        <taxon>Streptomyces violaceusniger group</taxon>
    </lineage>
</organism>
<feature type="transmembrane region" description="Helical" evidence="1">
    <location>
        <begin position="211"/>
        <end position="230"/>
    </location>
</feature>
<evidence type="ECO:0008006" key="3">
    <source>
        <dbReference type="Google" id="ProtNLM"/>
    </source>
</evidence>
<dbReference type="EMBL" id="LK022848">
    <property type="protein sequence ID" value="CDR15093.1"/>
    <property type="molecule type" value="Genomic_DNA"/>
</dbReference>
<name>A0A061A835_9ACTN</name>
<gene>
    <name evidence="2" type="ORF">SIRAN8573</name>
</gene>
<protein>
    <recommendedName>
        <fullName evidence="3">Integral membrane protein</fullName>
    </recommendedName>
</protein>
<dbReference type="AlphaFoldDB" id="A0A061A835"/>
<keyword evidence="1" id="KW-0472">Membrane</keyword>
<dbReference type="PROSITE" id="PS51257">
    <property type="entry name" value="PROKAR_LIPOPROTEIN"/>
    <property type="match status" value="1"/>
</dbReference>
<evidence type="ECO:0000256" key="1">
    <source>
        <dbReference type="SAM" id="Phobius"/>
    </source>
</evidence>
<feature type="transmembrane region" description="Helical" evidence="1">
    <location>
        <begin position="374"/>
        <end position="395"/>
    </location>
</feature>
<keyword evidence="1" id="KW-1133">Transmembrane helix</keyword>
<proteinExistence type="predicted"/>
<feature type="transmembrane region" description="Helical" evidence="1">
    <location>
        <begin position="283"/>
        <end position="308"/>
    </location>
</feature>
<dbReference type="HOGENOM" id="CLU_047940_0_0_11"/>
<feature type="transmembrane region" description="Helical" evidence="1">
    <location>
        <begin position="351"/>
        <end position="368"/>
    </location>
</feature>
<keyword evidence="1" id="KW-0812">Transmembrane</keyword>
<reference evidence="2" key="1">
    <citation type="submission" date="2014-05" db="EMBL/GenBank/DDBJ databases">
        <authorList>
            <person name="Horn Fabian"/>
        </authorList>
    </citation>
    <scope>NUCLEOTIDE SEQUENCE</scope>
</reference>
<feature type="transmembrane region" description="Helical" evidence="1">
    <location>
        <begin position="242"/>
        <end position="263"/>
    </location>
</feature>
<evidence type="ECO:0000313" key="2">
    <source>
        <dbReference type="EMBL" id="CDR15093.1"/>
    </source>
</evidence>